<dbReference type="PANTHER" id="PTHR43080">
    <property type="entry name" value="CBS DOMAIN-CONTAINING PROTEIN CBSX3, MITOCHONDRIAL"/>
    <property type="match status" value="1"/>
</dbReference>
<dbReference type="Proteomes" id="UP000242999">
    <property type="component" value="Unassembled WGS sequence"/>
</dbReference>
<dbReference type="Pfam" id="PF00571">
    <property type="entry name" value="CBS"/>
    <property type="match status" value="2"/>
</dbReference>
<evidence type="ECO:0000313" key="5">
    <source>
        <dbReference type="Proteomes" id="UP000242999"/>
    </source>
</evidence>
<name>A0A1H6T776_9GAMM</name>
<dbReference type="EMBL" id="FNYH01000009">
    <property type="protein sequence ID" value="SEI75851.1"/>
    <property type="molecule type" value="Genomic_DNA"/>
</dbReference>
<dbReference type="Gene3D" id="3.10.580.10">
    <property type="entry name" value="CBS-domain"/>
    <property type="match status" value="1"/>
</dbReference>
<dbReference type="SUPFAM" id="SSF54631">
    <property type="entry name" value="CBS-domain pair"/>
    <property type="match status" value="1"/>
</dbReference>
<evidence type="ECO:0000259" key="3">
    <source>
        <dbReference type="PROSITE" id="PS51371"/>
    </source>
</evidence>
<accession>A0A1H6T776</accession>
<dbReference type="STRING" id="64971.SAMN05421831_10992"/>
<dbReference type="PANTHER" id="PTHR43080:SF2">
    <property type="entry name" value="CBS DOMAIN-CONTAINING PROTEIN"/>
    <property type="match status" value="1"/>
</dbReference>
<evidence type="ECO:0000313" key="4">
    <source>
        <dbReference type="EMBL" id="SEI75851.1"/>
    </source>
</evidence>
<organism evidence="4 5">
    <name type="scientific">Allopseudospirillum japonicum</name>
    <dbReference type="NCBI Taxonomy" id="64971"/>
    <lineage>
        <taxon>Bacteria</taxon>
        <taxon>Pseudomonadati</taxon>
        <taxon>Pseudomonadota</taxon>
        <taxon>Gammaproteobacteria</taxon>
        <taxon>Oceanospirillales</taxon>
        <taxon>Oceanospirillaceae</taxon>
        <taxon>Allopseudospirillum</taxon>
    </lineage>
</organism>
<evidence type="ECO:0000256" key="1">
    <source>
        <dbReference type="ARBA" id="ARBA00023122"/>
    </source>
</evidence>
<dbReference type="AlphaFoldDB" id="A0A1H6T776"/>
<dbReference type="InterPro" id="IPR046342">
    <property type="entry name" value="CBS_dom_sf"/>
</dbReference>
<protein>
    <submittedName>
        <fullName evidence="4">CBS domain-containing protein</fullName>
    </submittedName>
</protein>
<reference evidence="5" key="1">
    <citation type="submission" date="2016-10" db="EMBL/GenBank/DDBJ databases">
        <authorList>
            <person name="Varghese N."/>
            <person name="Submissions S."/>
        </authorList>
    </citation>
    <scope>NUCLEOTIDE SEQUENCE [LARGE SCALE GENOMIC DNA]</scope>
    <source>
        <strain evidence="5">DSM 7165</strain>
    </source>
</reference>
<dbReference type="InterPro" id="IPR000644">
    <property type="entry name" value="CBS_dom"/>
</dbReference>
<dbReference type="SMART" id="SM00116">
    <property type="entry name" value="CBS"/>
    <property type="match status" value="2"/>
</dbReference>
<feature type="domain" description="CBS" evidence="3">
    <location>
        <begin position="86"/>
        <end position="142"/>
    </location>
</feature>
<dbReference type="InterPro" id="IPR051257">
    <property type="entry name" value="Diverse_CBS-Domain"/>
</dbReference>
<dbReference type="OrthoDB" id="9802114at2"/>
<feature type="domain" description="CBS" evidence="3">
    <location>
        <begin position="11"/>
        <end position="67"/>
    </location>
</feature>
<proteinExistence type="predicted"/>
<gene>
    <name evidence="4" type="ORF">SAMN05421831_10992</name>
</gene>
<keyword evidence="1 2" id="KW-0129">CBS domain</keyword>
<dbReference type="PROSITE" id="PS51371">
    <property type="entry name" value="CBS"/>
    <property type="match status" value="2"/>
</dbReference>
<keyword evidence="5" id="KW-1185">Reference proteome</keyword>
<sequence>MGHFKVVKDVMTSKVIQLQIEQNLLEGHDAMRQHKIRHIPVVDAQARLVGMLTQRVVLREALKIADERGAHRIAYYEARIPLAEVINTDVESLTEDTPLKEAGQRLLAHKHGALPVLDEEKRVIGIVTSVDFVRLALDLLED</sequence>
<evidence type="ECO:0000256" key="2">
    <source>
        <dbReference type="PROSITE-ProRule" id="PRU00703"/>
    </source>
</evidence>